<dbReference type="PROSITE" id="PS50862">
    <property type="entry name" value="AA_TRNA_LIGASE_II"/>
    <property type="match status" value="1"/>
</dbReference>
<keyword evidence="3" id="KW-0547">Nucleotide-binding</keyword>
<dbReference type="InterPro" id="IPR045864">
    <property type="entry name" value="aa-tRNA-synth_II/BPL/LPL"/>
</dbReference>
<dbReference type="Gene3D" id="3.30.930.10">
    <property type="entry name" value="Bira Bifunctional Protein, Domain 2"/>
    <property type="match status" value="1"/>
</dbReference>
<dbReference type="GO" id="GO:0004824">
    <property type="term" value="F:lysine-tRNA ligase activity"/>
    <property type="evidence" value="ECO:0007669"/>
    <property type="project" value="InterPro"/>
</dbReference>
<evidence type="ECO:0000259" key="6">
    <source>
        <dbReference type="PROSITE" id="PS50862"/>
    </source>
</evidence>
<dbReference type="NCBIfam" id="TIGR00462">
    <property type="entry name" value="genX"/>
    <property type="match status" value="1"/>
</dbReference>
<comment type="catalytic activity">
    <reaction evidence="5">
        <text>D-beta-lysine + L-lysyl-[protein] + ATP = N(6)-((3R)-3,6-diaminohexanoyl)-L-lysyl-[protein] + AMP + diphosphate + H(+)</text>
        <dbReference type="Rhea" id="RHEA:83435"/>
        <dbReference type="Rhea" id="RHEA-COMP:9752"/>
        <dbReference type="Rhea" id="RHEA-COMP:20131"/>
        <dbReference type="ChEBI" id="CHEBI:15378"/>
        <dbReference type="ChEBI" id="CHEBI:29969"/>
        <dbReference type="ChEBI" id="CHEBI:30616"/>
        <dbReference type="ChEBI" id="CHEBI:33019"/>
        <dbReference type="ChEBI" id="CHEBI:84138"/>
        <dbReference type="ChEBI" id="CHEBI:156053"/>
        <dbReference type="ChEBI" id="CHEBI:456215"/>
    </reaction>
    <physiologicalReaction direction="left-to-right" evidence="5">
        <dbReference type="Rhea" id="RHEA:83436"/>
    </physiologicalReaction>
</comment>
<sequence>MREKIAARAQFLTSIRQFFAQKNVLEVDTALLSPAGVTDINLRSLAVEDLGYLITSPEYAMKALLADGGGDIYQLSHVFRGDENGRKHRREFTLLEWYRLGWTHQQLIHEVSELVQTLFPKTEKFPVKISPYADLFQEYLDLDLFSADDALILQKCVAIVPESRQWQLSRDGMLDLLFTHRIEPNLGANCLQFVCEYPPSQAALARIMQNKQGHNVAARFELYIDGIELCNGFWELANAKEQRHRFELDNQERLAAGLKPMPIDEAFLSALERGLPDCAGVALGVDRLFMLAQGKNHIAEVIL</sequence>
<gene>
    <name evidence="7" type="ordered locus">DNO_0604</name>
</gene>
<dbReference type="EMBL" id="CP000513">
    <property type="protein sequence ID" value="ABQ14217.1"/>
    <property type="molecule type" value="Genomic_DNA"/>
</dbReference>
<dbReference type="InterPro" id="IPR006195">
    <property type="entry name" value="aa-tRNA-synth_II"/>
</dbReference>
<keyword evidence="4" id="KW-0067">ATP-binding</keyword>
<dbReference type="HOGENOM" id="CLU_008255_1_1_6"/>
<dbReference type="InterPro" id="IPR004525">
    <property type="entry name" value="EpmA"/>
</dbReference>
<evidence type="ECO:0000256" key="3">
    <source>
        <dbReference type="ARBA" id="ARBA00022741"/>
    </source>
</evidence>
<evidence type="ECO:0000256" key="1">
    <source>
        <dbReference type="ARBA" id="ARBA00011738"/>
    </source>
</evidence>
<dbReference type="Pfam" id="PF00152">
    <property type="entry name" value="tRNA-synt_2"/>
    <property type="match status" value="1"/>
</dbReference>
<comment type="subunit">
    <text evidence="1">Homodimer.</text>
</comment>
<keyword evidence="2" id="KW-0436">Ligase</keyword>
<dbReference type="GO" id="GO:0005524">
    <property type="term" value="F:ATP binding"/>
    <property type="evidence" value="ECO:0007669"/>
    <property type="project" value="UniProtKB-KW"/>
</dbReference>
<evidence type="ECO:0000256" key="5">
    <source>
        <dbReference type="ARBA" id="ARBA00052794"/>
    </source>
</evidence>
<dbReference type="STRING" id="246195.DNO_0604"/>
<dbReference type="Proteomes" id="UP000000248">
    <property type="component" value="Chromosome"/>
</dbReference>
<dbReference type="SUPFAM" id="SSF55681">
    <property type="entry name" value="Class II aaRS and biotin synthetases"/>
    <property type="match status" value="1"/>
</dbReference>
<dbReference type="FunFam" id="3.30.930.10:FF:000017">
    <property type="entry name" value="Elongation factor P--(R)-beta-lysine ligase"/>
    <property type="match status" value="1"/>
</dbReference>
<proteinExistence type="predicted"/>
<accession>A5EVE5</accession>
<evidence type="ECO:0000256" key="2">
    <source>
        <dbReference type="ARBA" id="ARBA00022598"/>
    </source>
</evidence>
<reference evidence="7 8" key="1">
    <citation type="journal article" date="2007" name="Nat. Biotechnol.">
        <title>Genome sequence and identification of candidate vaccine antigens from the animal pathogen Dichelobacter nodosus.</title>
        <authorList>
            <person name="Myers G.S."/>
            <person name="Parker D."/>
            <person name="Al-Hasani K."/>
            <person name="Kennan R.M."/>
            <person name="Seemann T."/>
            <person name="Ren Q."/>
            <person name="Badger J.H."/>
            <person name="Selengut J.D."/>
            <person name="Deboy R.T."/>
            <person name="Tettelin H."/>
            <person name="Boyce J.D."/>
            <person name="McCarl V.P."/>
            <person name="Han X."/>
            <person name="Nelson W.C."/>
            <person name="Madupu R."/>
            <person name="Mohamoud Y."/>
            <person name="Holley T."/>
            <person name="Fedorova N."/>
            <person name="Khouri H."/>
            <person name="Bottomley S.P."/>
            <person name="Whittington R.J."/>
            <person name="Adler B."/>
            <person name="Songer J.G."/>
            <person name="Rood J.I."/>
            <person name="Paulsen I.T."/>
        </authorList>
    </citation>
    <scope>NUCLEOTIDE SEQUENCE [LARGE SCALE GENOMIC DNA]</scope>
    <source>
        <strain evidence="7 8">VCS1703A</strain>
    </source>
</reference>
<dbReference type="GO" id="GO:0006430">
    <property type="term" value="P:lysyl-tRNA aminoacylation"/>
    <property type="evidence" value="ECO:0007669"/>
    <property type="project" value="InterPro"/>
</dbReference>
<dbReference type="GO" id="GO:0000049">
    <property type="term" value="F:tRNA binding"/>
    <property type="evidence" value="ECO:0007669"/>
    <property type="project" value="TreeGrafter"/>
</dbReference>
<dbReference type="PANTHER" id="PTHR42918">
    <property type="entry name" value="LYSYL-TRNA SYNTHETASE"/>
    <property type="match status" value="1"/>
</dbReference>
<name>A5EVE5_DICNV</name>
<dbReference type="OrthoDB" id="9802326at2"/>
<dbReference type="GO" id="GO:0005829">
    <property type="term" value="C:cytosol"/>
    <property type="evidence" value="ECO:0007669"/>
    <property type="project" value="TreeGrafter"/>
</dbReference>
<evidence type="ECO:0000256" key="4">
    <source>
        <dbReference type="ARBA" id="ARBA00022840"/>
    </source>
</evidence>
<keyword evidence="8" id="KW-1185">Reference proteome</keyword>
<dbReference type="PANTHER" id="PTHR42918:SF6">
    <property type="entry name" value="ELONGATION FACTOR P--(R)-BETA-LYSINE LIGASE"/>
    <property type="match status" value="1"/>
</dbReference>
<dbReference type="AlphaFoldDB" id="A5EVE5"/>
<dbReference type="eggNOG" id="COG2269">
    <property type="taxonomic scope" value="Bacteria"/>
</dbReference>
<dbReference type="KEGG" id="dno:DNO_0604"/>
<protein>
    <submittedName>
        <fullName evidence="7">Lysyl-RNA synthetase</fullName>
    </submittedName>
</protein>
<feature type="domain" description="Aminoacyl-transfer RNA synthetases class-II family profile" evidence="6">
    <location>
        <begin position="1"/>
        <end position="303"/>
    </location>
</feature>
<dbReference type="InterPro" id="IPR004364">
    <property type="entry name" value="Aa-tRNA-synt_II"/>
</dbReference>
<evidence type="ECO:0000313" key="7">
    <source>
        <dbReference type="EMBL" id="ABQ14217.1"/>
    </source>
</evidence>
<dbReference type="NCBIfam" id="NF006828">
    <property type="entry name" value="PRK09350.1"/>
    <property type="match status" value="1"/>
</dbReference>
<evidence type="ECO:0000313" key="8">
    <source>
        <dbReference type="Proteomes" id="UP000000248"/>
    </source>
</evidence>
<organism evidence="7 8">
    <name type="scientific">Dichelobacter nodosus (strain VCS1703A)</name>
    <dbReference type="NCBI Taxonomy" id="246195"/>
    <lineage>
        <taxon>Bacteria</taxon>
        <taxon>Pseudomonadati</taxon>
        <taxon>Pseudomonadota</taxon>
        <taxon>Gammaproteobacteria</taxon>
        <taxon>Cardiobacteriales</taxon>
        <taxon>Cardiobacteriaceae</taxon>
        <taxon>Dichelobacter</taxon>
    </lineage>
</organism>